<dbReference type="OrthoDB" id="5873076at2759"/>
<evidence type="ECO:0000313" key="1">
    <source>
        <dbReference type="EMBL" id="VDK67385.1"/>
    </source>
</evidence>
<proteinExistence type="predicted"/>
<name>A0A3P6SJ41_CYLGO</name>
<dbReference type="Proteomes" id="UP000271889">
    <property type="component" value="Unassembled WGS sequence"/>
</dbReference>
<dbReference type="EMBL" id="UYRV01020346">
    <property type="protein sequence ID" value="VDK67385.1"/>
    <property type="molecule type" value="Genomic_DNA"/>
</dbReference>
<accession>A0A3P6SJ41</accession>
<protein>
    <submittedName>
        <fullName evidence="1">Uncharacterized protein</fullName>
    </submittedName>
</protein>
<dbReference type="AlphaFoldDB" id="A0A3P6SJ41"/>
<evidence type="ECO:0000313" key="2">
    <source>
        <dbReference type="Proteomes" id="UP000271889"/>
    </source>
</evidence>
<gene>
    <name evidence="1" type="ORF">CGOC_LOCUS6314</name>
</gene>
<organism evidence="1 2">
    <name type="scientific">Cylicostephanus goldi</name>
    <name type="common">Nematode worm</name>
    <dbReference type="NCBI Taxonomy" id="71465"/>
    <lineage>
        <taxon>Eukaryota</taxon>
        <taxon>Metazoa</taxon>
        <taxon>Ecdysozoa</taxon>
        <taxon>Nematoda</taxon>
        <taxon>Chromadorea</taxon>
        <taxon>Rhabditida</taxon>
        <taxon>Rhabditina</taxon>
        <taxon>Rhabditomorpha</taxon>
        <taxon>Strongyloidea</taxon>
        <taxon>Strongylidae</taxon>
        <taxon>Cylicostephanus</taxon>
    </lineage>
</organism>
<sequence>MSVSNENTFRNQDIYDESDVPAVGVEAEFPEGNVYERREFTMVEPTPTAEPPMTSLFECLSGGTLHLDKAAKMMASKMRAKTFNQAAHGGELALSKQQKVARMIEITEKTTPSGQDRTLSLQNCAKIWTLNFPAPFAKLKLNELITQWEPRKRDNLHQQLTSLFRFILLRATNPPQTIQEYAVRVNKTSGRDVRLRTLPEEVEELLKSKFD</sequence>
<reference evidence="1 2" key="1">
    <citation type="submission" date="2018-11" db="EMBL/GenBank/DDBJ databases">
        <authorList>
            <consortium name="Pathogen Informatics"/>
        </authorList>
    </citation>
    <scope>NUCLEOTIDE SEQUENCE [LARGE SCALE GENOMIC DNA]</scope>
</reference>
<keyword evidence="2" id="KW-1185">Reference proteome</keyword>